<keyword evidence="2" id="KW-0285">Flavoprotein</keyword>
<evidence type="ECO:0000256" key="2">
    <source>
        <dbReference type="ARBA" id="ARBA00022630"/>
    </source>
</evidence>
<keyword evidence="3" id="KW-0274">FAD</keyword>
<keyword evidence="7" id="KW-1185">Reference proteome</keyword>
<evidence type="ECO:0000256" key="3">
    <source>
        <dbReference type="ARBA" id="ARBA00022827"/>
    </source>
</evidence>
<accession>A0A4S4MUC9</accession>
<feature type="domain" description="FAD-binding PCMH-type" evidence="5">
    <location>
        <begin position="1"/>
        <end position="128"/>
    </location>
</feature>
<organism evidence="6 7">
    <name type="scientific">Antrodiella citrinella</name>
    <dbReference type="NCBI Taxonomy" id="2447956"/>
    <lineage>
        <taxon>Eukaryota</taxon>
        <taxon>Fungi</taxon>
        <taxon>Dikarya</taxon>
        <taxon>Basidiomycota</taxon>
        <taxon>Agaricomycotina</taxon>
        <taxon>Agaricomycetes</taxon>
        <taxon>Polyporales</taxon>
        <taxon>Steccherinaceae</taxon>
        <taxon>Antrodiella</taxon>
    </lineage>
</organism>
<dbReference type="InterPro" id="IPR016169">
    <property type="entry name" value="FAD-bd_PCMH_sub2"/>
</dbReference>
<dbReference type="EMBL" id="SGPM01000151">
    <property type="protein sequence ID" value="THH28908.1"/>
    <property type="molecule type" value="Genomic_DNA"/>
</dbReference>
<dbReference type="Proteomes" id="UP000308730">
    <property type="component" value="Unassembled WGS sequence"/>
</dbReference>
<dbReference type="AlphaFoldDB" id="A0A4S4MUC9"/>
<evidence type="ECO:0000313" key="7">
    <source>
        <dbReference type="Proteomes" id="UP000308730"/>
    </source>
</evidence>
<reference evidence="6 7" key="1">
    <citation type="submission" date="2019-02" db="EMBL/GenBank/DDBJ databases">
        <title>Genome sequencing of the rare red list fungi Antrodiella citrinella (Flaviporus citrinellus).</title>
        <authorList>
            <person name="Buettner E."/>
            <person name="Kellner H."/>
        </authorList>
    </citation>
    <scope>NUCLEOTIDE SEQUENCE [LARGE SCALE GENOMIC DNA]</scope>
    <source>
        <strain evidence="6 7">DSM 108506</strain>
    </source>
</reference>
<comment type="similarity">
    <text evidence="1">Belongs to the oxygen-dependent FAD-linked oxidoreductase family.</text>
</comment>
<gene>
    <name evidence="6" type="ORF">EUX98_g5290</name>
</gene>
<dbReference type="InterPro" id="IPR016166">
    <property type="entry name" value="FAD-bd_PCMH"/>
</dbReference>
<dbReference type="Gene3D" id="3.30.465.10">
    <property type="match status" value="1"/>
</dbReference>
<dbReference type="InterPro" id="IPR050416">
    <property type="entry name" value="FAD-linked_Oxidoreductase"/>
</dbReference>
<comment type="caution">
    <text evidence="6">The sequence shown here is derived from an EMBL/GenBank/DDBJ whole genome shotgun (WGS) entry which is preliminary data.</text>
</comment>
<evidence type="ECO:0000313" key="6">
    <source>
        <dbReference type="EMBL" id="THH28908.1"/>
    </source>
</evidence>
<proteinExistence type="inferred from homology"/>
<name>A0A4S4MUC9_9APHY</name>
<evidence type="ECO:0000256" key="4">
    <source>
        <dbReference type="ARBA" id="ARBA00023002"/>
    </source>
</evidence>
<dbReference type="PANTHER" id="PTHR42973">
    <property type="entry name" value="BINDING OXIDOREDUCTASE, PUTATIVE (AFU_ORTHOLOGUE AFUA_1G17690)-RELATED"/>
    <property type="match status" value="1"/>
</dbReference>
<dbReference type="Pfam" id="PF01565">
    <property type="entry name" value="FAD_binding_4"/>
    <property type="match status" value="1"/>
</dbReference>
<sequence length="383" mass="40868">MNPNFSSTPGVQITMTRFNEVKYDAATKTADVGAGLTWDSVYAALDPLGVNVVGGRVPGIGVAGLTLGGGYSNQYGLAADNVVAFELVLPNGSVKVITDSDVDLFFALKGGFNNFGIVTKFTLKTYPQGQVWGGAVTLSEDAAVQINAATLKFFTEVTDPKAAIISSFDFEPSLNISVCSLLLFYDAPQPPAGMFDDFLLEGALVSNVSTRSFLSLVQAGPSDESIGRRGVFHNVPVATLEDSAFLNAVLNETLWRTLSLPSDAFVACSVELFLSSVLTHGGPSAYPPTRTIAYQPINVYFAWSLPSSDAFMFDAIQQSSARLTAVALKSGQDVANAPLYPNYAIFDTPVERMYGAGLGRLQRIKKGYDPLNVMGQAGGWKFR</sequence>
<dbReference type="GO" id="GO:0071949">
    <property type="term" value="F:FAD binding"/>
    <property type="evidence" value="ECO:0007669"/>
    <property type="project" value="InterPro"/>
</dbReference>
<dbReference type="Pfam" id="PF08031">
    <property type="entry name" value="BBE"/>
    <property type="match status" value="1"/>
</dbReference>
<dbReference type="InterPro" id="IPR036318">
    <property type="entry name" value="FAD-bd_PCMH-like_sf"/>
</dbReference>
<dbReference type="PANTHER" id="PTHR42973:SF13">
    <property type="entry name" value="FAD-BINDING PCMH-TYPE DOMAIN-CONTAINING PROTEIN"/>
    <property type="match status" value="1"/>
</dbReference>
<dbReference type="SUPFAM" id="SSF56176">
    <property type="entry name" value="FAD-binding/transporter-associated domain-like"/>
    <property type="match status" value="1"/>
</dbReference>
<dbReference type="OrthoDB" id="2151789at2759"/>
<dbReference type="Gene3D" id="3.40.462.20">
    <property type="match status" value="1"/>
</dbReference>
<evidence type="ECO:0000256" key="1">
    <source>
        <dbReference type="ARBA" id="ARBA00005466"/>
    </source>
</evidence>
<dbReference type="InterPro" id="IPR006094">
    <property type="entry name" value="Oxid_FAD_bind_N"/>
</dbReference>
<dbReference type="GO" id="GO:0016491">
    <property type="term" value="F:oxidoreductase activity"/>
    <property type="evidence" value="ECO:0007669"/>
    <property type="project" value="UniProtKB-KW"/>
</dbReference>
<dbReference type="InterPro" id="IPR012951">
    <property type="entry name" value="BBE"/>
</dbReference>
<keyword evidence="4" id="KW-0560">Oxidoreductase</keyword>
<evidence type="ECO:0000259" key="5">
    <source>
        <dbReference type="PROSITE" id="PS51387"/>
    </source>
</evidence>
<dbReference type="PROSITE" id="PS51387">
    <property type="entry name" value="FAD_PCMH"/>
    <property type="match status" value="1"/>
</dbReference>
<protein>
    <recommendedName>
        <fullName evidence="5">FAD-binding PCMH-type domain-containing protein</fullName>
    </recommendedName>
</protein>